<proteinExistence type="predicted"/>
<evidence type="ECO:0000313" key="2">
    <source>
        <dbReference type="EMBL" id="MRI67828.1"/>
    </source>
</evidence>
<name>A0A6N7R3P7_9BACI</name>
<dbReference type="Proteomes" id="UP000435187">
    <property type="component" value="Unassembled WGS sequence"/>
</dbReference>
<feature type="transmembrane region" description="Helical" evidence="1">
    <location>
        <begin position="12"/>
        <end position="30"/>
    </location>
</feature>
<feature type="transmembrane region" description="Helical" evidence="1">
    <location>
        <begin position="42"/>
        <end position="59"/>
    </location>
</feature>
<gene>
    <name evidence="2" type="ORF">GH885_16030</name>
</gene>
<evidence type="ECO:0000256" key="1">
    <source>
        <dbReference type="SAM" id="Phobius"/>
    </source>
</evidence>
<sequence length="268" mass="31529">MIANMYKRRERLAIIFLGIITLIFAGFLIVETPSNTDEWLEAGSMLIPFIFLIVIAFMSRDKYQKVKDVDIPLSERTLEDIDHVVLKKDATFITQLLVFEQTGSFLGTYKFTSLAWWQYPIAILMSSLFSFLPYSVSYFSNQDKKLFTFKRKGFKKTMLDVYDDEDRFIGQYEQEEFKSILQIKGRILDREGQMILPVKASGGNGDFDIRDQDGRRWAYFYNGRFPHEYTEVFKEIDNDMVEISNRISREQKILLLAMIGYMFLNRSK</sequence>
<keyword evidence="1" id="KW-0472">Membrane</keyword>
<reference evidence="2 3" key="1">
    <citation type="submission" date="2019-10" db="EMBL/GenBank/DDBJ databases">
        <title>Gracilibacillus salitolerans sp. nov., a moderate halophile isolated from a saline soil in northwest China.</title>
        <authorList>
            <person name="Gan L."/>
        </authorList>
    </citation>
    <scope>NUCLEOTIDE SEQUENCE [LARGE SCALE GENOMIC DNA]</scope>
    <source>
        <strain evidence="2 3">TP2-8</strain>
    </source>
</reference>
<evidence type="ECO:0000313" key="3">
    <source>
        <dbReference type="Proteomes" id="UP000435187"/>
    </source>
</evidence>
<organism evidence="2 3">
    <name type="scientific">Gracilibacillus thailandensis</name>
    <dbReference type="NCBI Taxonomy" id="563735"/>
    <lineage>
        <taxon>Bacteria</taxon>
        <taxon>Bacillati</taxon>
        <taxon>Bacillota</taxon>
        <taxon>Bacilli</taxon>
        <taxon>Bacillales</taxon>
        <taxon>Bacillaceae</taxon>
        <taxon>Gracilibacillus</taxon>
    </lineage>
</organism>
<keyword evidence="1" id="KW-1133">Transmembrane helix</keyword>
<comment type="caution">
    <text evidence="2">The sequence shown here is derived from an EMBL/GenBank/DDBJ whole genome shotgun (WGS) entry which is preliminary data.</text>
</comment>
<protein>
    <submittedName>
        <fullName evidence="2">Uncharacterized protein</fullName>
    </submittedName>
</protein>
<dbReference type="EMBL" id="WJEE01000041">
    <property type="protein sequence ID" value="MRI67828.1"/>
    <property type="molecule type" value="Genomic_DNA"/>
</dbReference>
<keyword evidence="1" id="KW-0812">Transmembrane</keyword>
<accession>A0A6N7R3P7</accession>
<feature type="transmembrane region" description="Helical" evidence="1">
    <location>
        <begin position="116"/>
        <end position="136"/>
    </location>
</feature>
<keyword evidence="3" id="KW-1185">Reference proteome</keyword>
<dbReference type="AlphaFoldDB" id="A0A6N7R3P7"/>
<dbReference type="RefSeq" id="WP_163578733.1">
    <property type="nucleotide sequence ID" value="NZ_JBHUMW010000040.1"/>
</dbReference>